<dbReference type="CDD" id="cd01167">
    <property type="entry name" value="bac_FRK"/>
    <property type="match status" value="1"/>
</dbReference>
<organism evidence="7 8">
    <name type="scientific">Rhodophyticola porphyridii</name>
    <dbReference type="NCBI Taxonomy" id="1852017"/>
    <lineage>
        <taxon>Bacteria</taxon>
        <taxon>Pseudomonadati</taxon>
        <taxon>Pseudomonadota</taxon>
        <taxon>Alphaproteobacteria</taxon>
        <taxon>Rhodobacterales</taxon>
        <taxon>Roseobacteraceae</taxon>
        <taxon>Rhodophyticola</taxon>
    </lineage>
</organism>
<dbReference type="Proteomes" id="UP000281343">
    <property type="component" value="Unassembled WGS sequence"/>
</dbReference>
<dbReference type="GO" id="GO:0016301">
    <property type="term" value="F:kinase activity"/>
    <property type="evidence" value="ECO:0007669"/>
    <property type="project" value="UniProtKB-KW"/>
</dbReference>
<keyword evidence="3" id="KW-0547">Nucleotide-binding</keyword>
<comment type="caution">
    <text evidence="7">The sequence shown here is derived from an EMBL/GenBank/DDBJ whole genome shotgun (WGS) entry which is preliminary data.</text>
</comment>
<reference evidence="7 8" key="1">
    <citation type="submission" date="2018-10" db="EMBL/GenBank/DDBJ databases">
        <authorList>
            <person name="Jung H.S."/>
            <person name="Jeon C.O."/>
        </authorList>
    </citation>
    <scope>NUCLEOTIDE SEQUENCE [LARGE SCALE GENOMIC DNA]</scope>
    <source>
        <strain evidence="7 8">MA-7-27</strain>
    </source>
</reference>
<proteinExistence type="inferred from homology"/>
<dbReference type="PANTHER" id="PTHR43085">
    <property type="entry name" value="HEXOKINASE FAMILY MEMBER"/>
    <property type="match status" value="1"/>
</dbReference>
<dbReference type="SUPFAM" id="SSF53613">
    <property type="entry name" value="Ribokinase-like"/>
    <property type="match status" value="1"/>
</dbReference>
<dbReference type="Pfam" id="PF00294">
    <property type="entry name" value="PfkB"/>
    <property type="match status" value="1"/>
</dbReference>
<evidence type="ECO:0000256" key="4">
    <source>
        <dbReference type="ARBA" id="ARBA00022777"/>
    </source>
</evidence>
<evidence type="ECO:0000259" key="6">
    <source>
        <dbReference type="Pfam" id="PF00294"/>
    </source>
</evidence>
<dbReference type="AlphaFoldDB" id="A0A3L9Y7D6"/>
<dbReference type="RefSeq" id="WP_121897133.1">
    <property type="nucleotide sequence ID" value="NZ_RCNT01000002.1"/>
</dbReference>
<evidence type="ECO:0000313" key="8">
    <source>
        <dbReference type="Proteomes" id="UP000281343"/>
    </source>
</evidence>
<keyword evidence="2" id="KW-0808">Transferase</keyword>
<protein>
    <submittedName>
        <fullName evidence="7">Carbohydrate kinase</fullName>
    </submittedName>
</protein>
<dbReference type="InterPro" id="IPR050306">
    <property type="entry name" value="PfkB_Carbo_kinase"/>
</dbReference>
<keyword evidence="4 7" id="KW-0418">Kinase</keyword>
<evidence type="ECO:0000256" key="2">
    <source>
        <dbReference type="ARBA" id="ARBA00022679"/>
    </source>
</evidence>
<keyword evidence="5" id="KW-0067">ATP-binding</keyword>
<dbReference type="InterPro" id="IPR002173">
    <property type="entry name" value="Carboh/pur_kinase_PfkB_CS"/>
</dbReference>
<dbReference type="Gene3D" id="3.40.1190.20">
    <property type="match status" value="1"/>
</dbReference>
<accession>A0A3L9Y7D6</accession>
<dbReference type="InterPro" id="IPR011611">
    <property type="entry name" value="PfkB_dom"/>
</dbReference>
<dbReference type="PROSITE" id="PS00584">
    <property type="entry name" value="PFKB_KINASES_2"/>
    <property type="match status" value="1"/>
</dbReference>
<gene>
    <name evidence="7" type="ORF">D9R08_06125</name>
</gene>
<evidence type="ECO:0000256" key="1">
    <source>
        <dbReference type="ARBA" id="ARBA00010688"/>
    </source>
</evidence>
<dbReference type="OrthoDB" id="9795789at2"/>
<dbReference type="GO" id="GO:0005524">
    <property type="term" value="F:ATP binding"/>
    <property type="evidence" value="ECO:0007669"/>
    <property type="project" value="UniProtKB-KW"/>
</dbReference>
<dbReference type="EMBL" id="RCNT01000002">
    <property type="protein sequence ID" value="RMA43198.1"/>
    <property type="molecule type" value="Genomic_DNA"/>
</dbReference>
<evidence type="ECO:0000256" key="5">
    <source>
        <dbReference type="ARBA" id="ARBA00022840"/>
    </source>
</evidence>
<keyword evidence="8" id="KW-1185">Reference proteome</keyword>
<sequence>MILCCGEALIDMLPRKTEDGAAGFAPYPGGAVFNTALALARLDVKTGLFTGLSTDLFGQRLEDVLRLNGVGFELAARSARPTTLAFVTLTDGQAEYAFYDENTAGRMLAEADLPADLDDVEALFFGGISLAVEPCATAYEALCLREPEQRVIMIDPNIRPEFIADPARYRARLAAMLAVADVVKLSDEDLKWLEGNGQIPELAAGILAKGPELVLITEGKDGVTAYWADEKLHVPAPVVEVVDTVGAGDTFNAGFLAGLADAGRLDKSTIAEGLEPGVLEAALRLGTAAAAVTVSRAGANPPRREDLA</sequence>
<dbReference type="InterPro" id="IPR029056">
    <property type="entry name" value="Ribokinase-like"/>
</dbReference>
<evidence type="ECO:0000256" key="3">
    <source>
        <dbReference type="ARBA" id="ARBA00022741"/>
    </source>
</evidence>
<feature type="domain" description="Carbohydrate kinase PfkB" evidence="6">
    <location>
        <begin position="2"/>
        <end position="302"/>
    </location>
</feature>
<evidence type="ECO:0000313" key="7">
    <source>
        <dbReference type="EMBL" id="RMA43198.1"/>
    </source>
</evidence>
<name>A0A3L9Y7D6_9RHOB</name>
<dbReference type="PANTHER" id="PTHR43085:SF1">
    <property type="entry name" value="PSEUDOURIDINE KINASE-RELATED"/>
    <property type="match status" value="1"/>
</dbReference>
<comment type="similarity">
    <text evidence="1">Belongs to the carbohydrate kinase PfkB family.</text>
</comment>